<evidence type="ECO:0000313" key="1">
    <source>
        <dbReference type="EMBL" id="EKM50481.1"/>
    </source>
</evidence>
<dbReference type="GeneID" id="18910465"/>
<protein>
    <submittedName>
        <fullName evidence="1">Uncharacterized protein</fullName>
    </submittedName>
</protein>
<dbReference type="Proteomes" id="UP000008370">
    <property type="component" value="Unassembled WGS sequence"/>
</dbReference>
<accession>K5ULE6</accession>
<gene>
    <name evidence="1" type="ORF">PHACADRAFT_188055</name>
</gene>
<sequence>MEAFLSGEAPCHVIEHDPELAVPSDHRRNSQLSIATKFAKTVLGEKLPLQDYAGGVYFLRLVTSGRTCVVRQNSWFLARADDALSVMALPAGMAPPTMYNLLRTQTLREVLRLEHVQPFRYTQPAPRGTEGLANILETLTRIGHTKDARTACTVMHCEDSGRAMACLYVDALQVYVVFDPSPPSPRLIPGVIQGGATFFCHRTFEGVVDCVQSLFLGKPLATLSLRARENAQNKDRAEGFVVSGR</sequence>
<keyword evidence="2" id="KW-1185">Reference proteome</keyword>
<reference evidence="1 2" key="1">
    <citation type="journal article" date="2012" name="BMC Genomics">
        <title>Comparative genomics of the white-rot fungi, Phanerochaete carnosa and P. chrysosporium, to elucidate the genetic basis of the distinct wood types they colonize.</title>
        <authorList>
            <person name="Suzuki H."/>
            <person name="MacDonald J."/>
            <person name="Syed K."/>
            <person name="Salamov A."/>
            <person name="Hori C."/>
            <person name="Aerts A."/>
            <person name="Henrissat B."/>
            <person name="Wiebenga A."/>
            <person name="vanKuyk P.A."/>
            <person name="Barry K."/>
            <person name="Lindquist E."/>
            <person name="LaButti K."/>
            <person name="Lapidus A."/>
            <person name="Lucas S."/>
            <person name="Coutinho P."/>
            <person name="Gong Y."/>
            <person name="Samejima M."/>
            <person name="Mahadevan R."/>
            <person name="Abou-Zaid M."/>
            <person name="de Vries R.P."/>
            <person name="Igarashi K."/>
            <person name="Yadav J.S."/>
            <person name="Grigoriev I.V."/>
            <person name="Master E.R."/>
        </authorList>
    </citation>
    <scope>NUCLEOTIDE SEQUENCE [LARGE SCALE GENOMIC DNA]</scope>
    <source>
        <strain evidence="1 2">HHB-10118-sp</strain>
    </source>
</reference>
<dbReference type="InParanoid" id="K5ULE6"/>
<dbReference type="RefSeq" id="XP_007400753.1">
    <property type="nucleotide sequence ID" value="XM_007400691.1"/>
</dbReference>
<dbReference type="HOGENOM" id="CLU_1133923_0_0_1"/>
<evidence type="ECO:0000313" key="2">
    <source>
        <dbReference type="Proteomes" id="UP000008370"/>
    </source>
</evidence>
<dbReference type="EMBL" id="JH930478">
    <property type="protein sequence ID" value="EKM50481.1"/>
    <property type="molecule type" value="Genomic_DNA"/>
</dbReference>
<dbReference type="AlphaFoldDB" id="K5ULE6"/>
<name>K5ULE6_PHACS</name>
<dbReference type="KEGG" id="pco:PHACADRAFT_188055"/>
<proteinExistence type="predicted"/>
<dbReference type="OrthoDB" id="10519746at2759"/>
<organism evidence="1 2">
    <name type="scientific">Phanerochaete carnosa (strain HHB-10118-sp)</name>
    <name type="common">White-rot fungus</name>
    <name type="synonym">Peniophora carnosa</name>
    <dbReference type="NCBI Taxonomy" id="650164"/>
    <lineage>
        <taxon>Eukaryota</taxon>
        <taxon>Fungi</taxon>
        <taxon>Dikarya</taxon>
        <taxon>Basidiomycota</taxon>
        <taxon>Agaricomycotina</taxon>
        <taxon>Agaricomycetes</taxon>
        <taxon>Polyporales</taxon>
        <taxon>Phanerochaetaceae</taxon>
        <taxon>Phanerochaete</taxon>
    </lineage>
</organism>